<comment type="caution">
    <text evidence="2">The sequence shown here is derived from an EMBL/GenBank/DDBJ whole genome shotgun (WGS) entry which is preliminary data.</text>
</comment>
<dbReference type="EMBL" id="RCSW01000035">
    <property type="protein sequence ID" value="KAF7921493.1"/>
    <property type="molecule type" value="Genomic_DNA"/>
</dbReference>
<organism evidence="2 3">
    <name type="scientific">Botrytis byssoidea</name>
    <dbReference type="NCBI Taxonomy" id="139641"/>
    <lineage>
        <taxon>Eukaryota</taxon>
        <taxon>Fungi</taxon>
        <taxon>Dikarya</taxon>
        <taxon>Ascomycota</taxon>
        <taxon>Pezizomycotina</taxon>
        <taxon>Leotiomycetes</taxon>
        <taxon>Helotiales</taxon>
        <taxon>Sclerotiniaceae</taxon>
        <taxon>Botrytis</taxon>
    </lineage>
</organism>
<dbReference type="RefSeq" id="XP_038727375.1">
    <property type="nucleotide sequence ID" value="XM_038881797.1"/>
</dbReference>
<accession>A0A9P5HSE0</accession>
<dbReference type="GeneID" id="62154870"/>
<feature type="region of interest" description="Disordered" evidence="1">
    <location>
        <begin position="1"/>
        <end position="30"/>
    </location>
</feature>
<dbReference type="Proteomes" id="UP000710849">
    <property type="component" value="Unassembled WGS sequence"/>
</dbReference>
<sequence length="75" mass="8222">MSFSILREEPYAGDTSDERNKIHGTPKHELRPAAQQGAFVGNRATEGIPTETYDQSSGPVCTLQHYCSKCYNSGS</sequence>
<keyword evidence="3" id="KW-1185">Reference proteome</keyword>
<evidence type="ECO:0000313" key="2">
    <source>
        <dbReference type="EMBL" id="KAF7921493.1"/>
    </source>
</evidence>
<reference evidence="2 3" key="1">
    <citation type="journal article" date="2020" name="Genome Biol. Evol.">
        <title>Comparative genomics of Sclerotiniaceae.</title>
        <authorList>
            <person name="Valero Jimenez C.A."/>
            <person name="Steentjes M."/>
            <person name="Scholten O.E."/>
            <person name="Van Kan J.A.L."/>
        </authorList>
    </citation>
    <scope>NUCLEOTIDE SEQUENCE [LARGE SCALE GENOMIC DNA]</scope>
    <source>
        <strain evidence="2 3">MUCL 94</strain>
    </source>
</reference>
<name>A0A9P5HSE0_9HELO</name>
<evidence type="ECO:0000313" key="3">
    <source>
        <dbReference type="Proteomes" id="UP000710849"/>
    </source>
</evidence>
<gene>
    <name evidence="2" type="ORF">EAE97_011282</name>
</gene>
<evidence type="ECO:0000256" key="1">
    <source>
        <dbReference type="SAM" id="MobiDB-lite"/>
    </source>
</evidence>
<dbReference type="AlphaFoldDB" id="A0A9P5HSE0"/>
<proteinExistence type="predicted"/>
<protein>
    <submittedName>
        <fullName evidence="2">Uncharacterized protein</fullName>
    </submittedName>
</protein>